<protein>
    <submittedName>
        <fullName evidence="2">Uncharacterized protein</fullName>
    </submittedName>
</protein>
<sequence length="170" mass="19056">MCTGHSQQQDPTDAGYAVAPSDTDSNYIHPAEDDNSAPAEPERENSVDNLTDEINSIEVSSPDFLFNESRRSTEAALIQETNLHLLGTNMTNNIFGLAVTPMERFKNTFCRSENPIPWYSCTRHHPYKPPSFLRRKRAASYPSSMASTRKLTLRTRSLSHASTTPTSYVE</sequence>
<keyword evidence="3" id="KW-1185">Reference proteome</keyword>
<name>S7ZZF8_DACHA</name>
<dbReference type="EMBL" id="AQGS01000958">
    <property type="protein sequence ID" value="EPS36150.1"/>
    <property type="molecule type" value="Genomic_DNA"/>
</dbReference>
<reference evidence="3" key="2">
    <citation type="submission" date="2013-04" db="EMBL/GenBank/DDBJ databases">
        <title>Genomic mechanisms accounting for the adaptation to parasitism in nematode-trapping fungi.</title>
        <authorList>
            <person name="Ahren D.G."/>
        </authorList>
    </citation>
    <scope>NUCLEOTIDE SEQUENCE [LARGE SCALE GENOMIC DNA]</scope>
    <source>
        <strain evidence="3">CBS 200.50</strain>
    </source>
</reference>
<comment type="caution">
    <text evidence="2">The sequence shown here is derived from an EMBL/GenBank/DDBJ whole genome shotgun (WGS) entry which is preliminary data.</text>
</comment>
<feature type="region of interest" description="Disordered" evidence="1">
    <location>
        <begin position="1"/>
        <end position="45"/>
    </location>
</feature>
<evidence type="ECO:0000313" key="3">
    <source>
        <dbReference type="Proteomes" id="UP000015100"/>
    </source>
</evidence>
<reference evidence="2 3" key="1">
    <citation type="journal article" date="2013" name="PLoS Genet.">
        <title>Genomic mechanisms accounting for the adaptation to parasitism in nematode-trapping fungi.</title>
        <authorList>
            <person name="Meerupati T."/>
            <person name="Andersson K.M."/>
            <person name="Friman E."/>
            <person name="Kumar D."/>
            <person name="Tunlid A."/>
            <person name="Ahren D."/>
        </authorList>
    </citation>
    <scope>NUCLEOTIDE SEQUENCE [LARGE SCALE GENOMIC DNA]</scope>
    <source>
        <strain evidence="2 3">CBS 200.50</strain>
    </source>
</reference>
<dbReference type="Proteomes" id="UP000015100">
    <property type="component" value="Unassembled WGS sequence"/>
</dbReference>
<dbReference type="OrthoDB" id="10556380at2759"/>
<accession>S7ZZF8</accession>
<dbReference type="AlphaFoldDB" id="S7ZZF8"/>
<gene>
    <name evidence="2" type="ORF">H072_10246</name>
</gene>
<organism evidence="2 3">
    <name type="scientific">Dactylellina haptotyla (strain CBS 200.50)</name>
    <name type="common">Nematode-trapping fungus</name>
    <name type="synonym">Monacrosporium haptotylum</name>
    <dbReference type="NCBI Taxonomy" id="1284197"/>
    <lineage>
        <taxon>Eukaryota</taxon>
        <taxon>Fungi</taxon>
        <taxon>Dikarya</taxon>
        <taxon>Ascomycota</taxon>
        <taxon>Pezizomycotina</taxon>
        <taxon>Orbiliomycetes</taxon>
        <taxon>Orbiliales</taxon>
        <taxon>Orbiliaceae</taxon>
        <taxon>Dactylellina</taxon>
    </lineage>
</organism>
<evidence type="ECO:0000313" key="2">
    <source>
        <dbReference type="EMBL" id="EPS36150.1"/>
    </source>
</evidence>
<dbReference type="HOGENOM" id="CLU_1570596_0_0_1"/>
<evidence type="ECO:0000256" key="1">
    <source>
        <dbReference type="SAM" id="MobiDB-lite"/>
    </source>
</evidence>
<feature type="compositionally biased region" description="Polar residues" evidence="1">
    <location>
        <begin position="1"/>
        <end position="11"/>
    </location>
</feature>
<proteinExistence type="predicted"/>